<feature type="domain" description="MULE transposase" evidence="5">
    <location>
        <begin position="207"/>
        <end position="278"/>
    </location>
</feature>
<comment type="caution">
    <text evidence="6">The sequence shown here is derived from an EMBL/GenBank/DDBJ whole genome shotgun (WGS) entry which is preliminary data.</text>
</comment>
<evidence type="ECO:0000313" key="7">
    <source>
        <dbReference type="Proteomes" id="UP000663862"/>
    </source>
</evidence>
<keyword evidence="1" id="KW-0479">Metal-binding</keyword>
<dbReference type="EMBL" id="CAJOBQ010000965">
    <property type="protein sequence ID" value="CAF4439725.1"/>
    <property type="molecule type" value="Genomic_DNA"/>
</dbReference>
<protein>
    <recommendedName>
        <fullName evidence="8">MULE transposase domain-containing protein</fullName>
    </recommendedName>
</protein>
<dbReference type="Proteomes" id="UP000663862">
    <property type="component" value="Unassembled WGS sequence"/>
</dbReference>
<evidence type="ECO:0000259" key="5">
    <source>
        <dbReference type="Pfam" id="PF10551"/>
    </source>
</evidence>
<keyword evidence="3" id="KW-0862">Zinc</keyword>
<proteinExistence type="predicted"/>
<accession>A0A820RMX6</accession>
<dbReference type="InterPro" id="IPR007588">
    <property type="entry name" value="Znf_FLYWCH"/>
</dbReference>
<evidence type="ECO:0000259" key="4">
    <source>
        <dbReference type="Pfam" id="PF04500"/>
    </source>
</evidence>
<keyword evidence="2" id="KW-0863">Zinc-finger</keyword>
<evidence type="ECO:0000256" key="1">
    <source>
        <dbReference type="ARBA" id="ARBA00022723"/>
    </source>
</evidence>
<dbReference type="Gene3D" id="2.20.25.240">
    <property type="match status" value="1"/>
</dbReference>
<sequence length="323" mass="37276">MASAMSFITSNKGKLLLVRENYIYFVSKTTTAVKYWKCEDRTCNAGVHANISNVFIKTAGIHSHLQSPEQIEVRTFKQNIKRRVINETTAIAKIYDEELAQQHMSQTATAIMPSSYDAIIYTYSGLNHALRKMTPVLPKSYVFDIPTQYQVTLSDEQFILCDKTIHNKRLLLFGTDQQLKFLFSAKHIMMSGTLDTCPPYFDRVYYSRCYPCIIGLLCDRKGRTYKDLFRELKLHATRLQTTFNPNTITSDFEKALIKAIADEFPQARHAGCYFHFTQAVYRNIQKHGLTTAYRDCEIARTFCRKLMTLPLLQLCDVKLAFED</sequence>
<dbReference type="InterPro" id="IPR018289">
    <property type="entry name" value="MULE_transposase_dom"/>
</dbReference>
<reference evidence="6" key="1">
    <citation type="submission" date="2021-02" db="EMBL/GenBank/DDBJ databases">
        <authorList>
            <person name="Nowell W R."/>
        </authorList>
    </citation>
    <scope>NUCLEOTIDE SEQUENCE</scope>
</reference>
<organism evidence="6 7">
    <name type="scientific">Rotaria socialis</name>
    <dbReference type="NCBI Taxonomy" id="392032"/>
    <lineage>
        <taxon>Eukaryota</taxon>
        <taxon>Metazoa</taxon>
        <taxon>Spiralia</taxon>
        <taxon>Gnathifera</taxon>
        <taxon>Rotifera</taxon>
        <taxon>Eurotatoria</taxon>
        <taxon>Bdelloidea</taxon>
        <taxon>Philodinida</taxon>
        <taxon>Philodinidae</taxon>
        <taxon>Rotaria</taxon>
    </lineage>
</organism>
<evidence type="ECO:0000256" key="2">
    <source>
        <dbReference type="ARBA" id="ARBA00022771"/>
    </source>
</evidence>
<evidence type="ECO:0000256" key="3">
    <source>
        <dbReference type="ARBA" id="ARBA00022833"/>
    </source>
</evidence>
<dbReference type="GO" id="GO:0008270">
    <property type="term" value="F:zinc ion binding"/>
    <property type="evidence" value="ECO:0007669"/>
    <property type="project" value="UniProtKB-KW"/>
</dbReference>
<feature type="domain" description="FLYWCH-type" evidence="4">
    <location>
        <begin position="7"/>
        <end position="64"/>
    </location>
</feature>
<dbReference type="Pfam" id="PF04500">
    <property type="entry name" value="FLYWCH"/>
    <property type="match status" value="1"/>
</dbReference>
<dbReference type="AlphaFoldDB" id="A0A820RMX6"/>
<evidence type="ECO:0008006" key="8">
    <source>
        <dbReference type="Google" id="ProtNLM"/>
    </source>
</evidence>
<evidence type="ECO:0000313" key="6">
    <source>
        <dbReference type="EMBL" id="CAF4439725.1"/>
    </source>
</evidence>
<name>A0A820RMX6_9BILA</name>
<dbReference type="Pfam" id="PF10551">
    <property type="entry name" value="MULE"/>
    <property type="match status" value="1"/>
</dbReference>
<gene>
    <name evidence="6" type="ORF">TSG867_LOCUS16081</name>
</gene>